<keyword evidence="1" id="KW-0472">Membrane</keyword>
<gene>
    <name evidence="2" type="ORF">ACFQ1M_14060</name>
</gene>
<dbReference type="Proteomes" id="UP001596978">
    <property type="component" value="Unassembled WGS sequence"/>
</dbReference>
<evidence type="ECO:0000313" key="3">
    <source>
        <dbReference type="Proteomes" id="UP001596978"/>
    </source>
</evidence>
<accession>A0ABW3D147</accession>
<comment type="caution">
    <text evidence="2">The sequence shown here is derived from an EMBL/GenBank/DDBJ whole genome shotgun (WGS) entry which is preliminary data.</text>
</comment>
<reference evidence="3" key="1">
    <citation type="journal article" date="2019" name="Int. J. Syst. Evol. Microbiol.">
        <title>The Global Catalogue of Microorganisms (GCM) 10K type strain sequencing project: providing services to taxonomists for standard genome sequencing and annotation.</title>
        <authorList>
            <consortium name="The Broad Institute Genomics Platform"/>
            <consortium name="The Broad Institute Genome Sequencing Center for Infectious Disease"/>
            <person name="Wu L."/>
            <person name="Ma J."/>
        </authorList>
    </citation>
    <scope>NUCLEOTIDE SEQUENCE [LARGE SCALE GENOMIC DNA]</scope>
    <source>
        <strain evidence="3">CCUG 62952</strain>
    </source>
</reference>
<dbReference type="Pfam" id="PF11188">
    <property type="entry name" value="DUF2975"/>
    <property type="match status" value="1"/>
</dbReference>
<feature type="transmembrane region" description="Helical" evidence="1">
    <location>
        <begin position="145"/>
        <end position="162"/>
    </location>
</feature>
<dbReference type="InterPro" id="IPR021354">
    <property type="entry name" value="DUF2975"/>
</dbReference>
<keyword evidence="3" id="KW-1185">Reference proteome</keyword>
<evidence type="ECO:0000313" key="2">
    <source>
        <dbReference type="EMBL" id="MFD0863334.1"/>
    </source>
</evidence>
<sequence length="176" mass="20592">MDIKNKITLLHFFAYAIVFLAVSVLLNDIREFNYERFRSFSSWASAADRNSSWFSRSNLIEWSYYVISGALFFWRGYLIYGFTKFISIISEIEKQNYFGKRVISDFKKIGDIFISYTIGTFVLKTLLAVVGSYSFKMLFELKEELTYLIPAGLAFYLLAEIFKRARALKNENDLTI</sequence>
<organism evidence="2 3">
    <name type="scientific">Sungkyunkwania multivorans</name>
    <dbReference type="NCBI Taxonomy" id="1173618"/>
    <lineage>
        <taxon>Bacteria</taxon>
        <taxon>Pseudomonadati</taxon>
        <taxon>Bacteroidota</taxon>
        <taxon>Flavobacteriia</taxon>
        <taxon>Flavobacteriales</taxon>
        <taxon>Flavobacteriaceae</taxon>
        <taxon>Sungkyunkwania</taxon>
    </lineage>
</organism>
<name>A0ABW3D147_9FLAO</name>
<evidence type="ECO:0000256" key="1">
    <source>
        <dbReference type="SAM" id="Phobius"/>
    </source>
</evidence>
<proteinExistence type="predicted"/>
<feature type="transmembrane region" description="Helical" evidence="1">
    <location>
        <begin position="7"/>
        <end position="26"/>
    </location>
</feature>
<keyword evidence="1" id="KW-1133">Transmembrane helix</keyword>
<feature type="transmembrane region" description="Helical" evidence="1">
    <location>
        <begin position="113"/>
        <end position="133"/>
    </location>
</feature>
<protein>
    <submittedName>
        <fullName evidence="2">DUF2975 domain-containing protein</fullName>
    </submittedName>
</protein>
<dbReference type="EMBL" id="JBHTJH010000017">
    <property type="protein sequence ID" value="MFD0863334.1"/>
    <property type="molecule type" value="Genomic_DNA"/>
</dbReference>
<dbReference type="RefSeq" id="WP_386409279.1">
    <property type="nucleotide sequence ID" value="NZ_JBHTJH010000017.1"/>
</dbReference>
<keyword evidence="1" id="KW-0812">Transmembrane</keyword>